<evidence type="ECO:0000256" key="2">
    <source>
        <dbReference type="ARBA" id="ARBA00009389"/>
    </source>
</evidence>
<dbReference type="GO" id="GO:0005634">
    <property type="term" value="C:nucleus"/>
    <property type="evidence" value="ECO:0007669"/>
    <property type="project" value="UniProtKB-SubCell"/>
</dbReference>
<accession>A0A0K8TQJ3</accession>
<feature type="compositionally biased region" description="Basic and acidic residues" evidence="4">
    <location>
        <begin position="122"/>
        <end position="136"/>
    </location>
</feature>
<evidence type="ECO:0000256" key="4">
    <source>
        <dbReference type="SAM" id="MobiDB-lite"/>
    </source>
</evidence>
<proteinExistence type="evidence at transcript level"/>
<sequence length="166" mass="18530">MSFKPIDVKRDEFRKYLERTGALDAISKVFIKLFECPDRPENAIEFIRVNIGDAIQETETVEYLKKELEECRNEIVELNKTIAILEKDKKSSNNSVAAATQSGVSDHNTQLKAENTDENADMEVKTGVNEKSDAHKSKSTSADITSESTETDAANESEPKKTNEGN</sequence>
<dbReference type="InterPro" id="IPR026060">
    <property type="entry name" value="AMY1"/>
</dbReference>
<reference evidence="5" key="1">
    <citation type="journal article" date="2015" name="Insect Biochem. Mol. Biol.">
        <title>An insight into the sialome of the horse fly, Tabanus bromius.</title>
        <authorList>
            <person name="Ribeiro J.M."/>
            <person name="Kazimirova M."/>
            <person name="Takac P."/>
            <person name="Andersen J.F."/>
            <person name="Francischetti I.M."/>
        </authorList>
    </citation>
    <scope>NUCLEOTIDE SEQUENCE</scope>
</reference>
<feature type="compositionally biased region" description="Polar residues" evidence="4">
    <location>
        <begin position="139"/>
        <end position="148"/>
    </location>
</feature>
<dbReference type="PANTHER" id="PTHR13168:SF0">
    <property type="entry name" value="C-MYC-BINDING PROTEIN"/>
    <property type="match status" value="1"/>
</dbReference>
<feature type="compositionally biased region" description="Polar residues" evidence="4">
    <location>
        <begin position="92"/>
        <end position="113"/>
    </location>
</feature>
<dbReference type="EMBL" id="GDAI01001438">
    <property type="protein sequence ID" value="JAI16165.1"/>
    <property type="molecule type" value="mRNA"/>
</dbReference>
<feature type="compositionally biased region" description="Basic and acidic residues" evidence="4">
    <location>
        <begin position="157"/>
        <end position="166"/>
    </location>
</feature>
<dbReference type="AlphaFoldDB" id="A0A0K8TQJ3"/>
<keyword evidence="3" id="KW-0539">Nucleus</keyword>
<evidence type="ECO:0000313" key="5">
    <source>
        <dbReference type="EMBL" id="JAI16165.1"/>
    </source>
</evidence>
<comment type="subcellular location">
    <subcellularLocation>
        <location evidence="1">Nucleus</location>
    </subcellularLocation>
</comment>
<protein>
    <submittedName>
        <fullName evidence="5">Putative c-myc-binding protein isoform x1</fullName>
    </submittedName>
</protein>
<dbReference type="PANTHER" id="PTHR13168">
    <property type="entry name" value="ASSOCIATE OF C-MYC AMY-1"/>
    <property type="match status" value="1"/>
</dbReference>
<name>A0A0K8TQJ3_TABBR</name>
<comment type="similarity">
    <text evidence="2">Belongs to the AMY1 family.</text>
</comment>
<dbReference type="PRINTS" id="PR02028">
    <property type="entry name" value="CMYCBINDINGP"/>
</dbReference>
<evidence type="ECO:0000256" key="1">
    <source>
        <dbReference type="ARBA" id="ARBA00004123"/>
    </source>
</evidence>
<evidence type="ECO:0000256" key="3">
    <source>
        <dbReference type="ARBA" id="ARBA00023242"/>
    </source>
</evidence>
<dbReference type="GO" id="GO:0003713">
    <property type="term" value="F:transcription coactivator activity"/>
    <property type="evidence" value="ECO:0007669"/>
    <property type="project" value="InterPro"/>
</dbReference>
<organism evidence="5">
    <name type="scientific">Tabanus bromius</name>
    <name type="common">Band-eyed brown horse fly</name>
    <dbReference type="NCBI Taxonomy" id="304241"/>
    <lineage>
        <taxon>Eukaryota</taxon>
        <taxon>Metazoa</taxon>
        <taxon>Ecdysozoa</taxon>
        <taxon>Arthropoda</taxon>
        <taxon>Hexapoda</taxon>
        <taxon>Insecta</taxon>
        <taxon>Pterygota</taxon>
        <taxon>Neoptera</taxon>
        <taxon>Endopterygota</taxon>
        <taxon>Diptera</taxon>
        <taxon>Brachycera</taxon>
        <taxon>Tabanomorpha</taxon>
        <taxon>Tabanoidea</taxon>
        <taxon>Tabanidae</taxon>
        <taxon>Tabanus</taxon>
    </lineage>
</organism>
<feature type="region of interest" description="Disordered" evidence="4">
    <location>
        <begin position="89"/>
        <end position="166"/>
    </location>
</feature>